<name>A0A5D2C1Y4_GOSDA</name>
<keyword evidence="3" id="KW-1185">Reference proteome</keyword>
<protein>
    <submittedName>
        <fullName evidence="2">Uncharacterized protein</fullName>
    </submittedName>
</protein>
<keyword evidence="1" id="KW-0812">Transmembrane</keyword>
<gene>
    <name evidence="2" type="ORF">ES288_D07G244700v1</name>
</gene>
<reference evidence="2 3" key="1">
    <citation type="submission" date="2019-06" db="EMBL/GenBank/DDBJ databases">
        <title>WGS assembly of Gossypium darwinii.</title>
        <authorList>
            <person name="Chen Z.J."/>
            <person name="Sreedasyam A."/>
            <person name="Ando A."/>
            <person name="Song Q."/>
            <person name="De L."/>
            <person name="Hulse-Kemp A."/>
            <person name="Ding M."/>
            <person name="Ye W."/>
            <person name="Kirkbride R."/>
            <person name="Jenkins J."/>
            <person name="Plott C."/>
            <person name="Lovell J."/>
            <person name="Lin Y.-M."/>
            <person name="Vaughn R."/>
            <person name="Liu B."/>
            <person name="Li W."/>
            <person name="Simpson S."/>
            <person name="Scheffler B."/>
            <person name="Saski C."/>
            <person name="Grover C."/>
            <person name="Hu G."/>
            <person name="Conover J."/>
            <person name="Carlson J."/>
            <person name="Shu S."/>
            <person name="Boston L."/>
            <person name="Williams M."/>
            <person name="Peterson D."/>
            <person name="Mcgee K."/>
            <person name="Jones D."/>
            <person name="Wendel J."/>
            <person name="Stelly D."/>
            <person name="Grimwood J."/>
            <person name="Schmutz J."/>
        </authorList>
    </citation>
    <scope>NUCLEOTIDE SEQUENCE [LARGE SCALE GENOMIC DNA]</scope>
    <source>
        <strain evidence="2">1808015.09</strain>
    </source>
</reference>
<evidence type="ECO:0000256" key="1">
    <source>
        <dbReference type="SAM" id="Phobius"/>
    </source>
</evidence>
<sequence length="105" mass="11695">MQTFSIPQSFRLSSSLPCHLCLSASSFSIFLLHRSVGEAIEHPTFLALTRPLCDLYSTYSSPSSCNDKRNSGYIDVVVVLNAVGLLYWSKLLMLLFLCIIIDSMV</sequence>
<organism evidence="2 3">
    <name type="scientific">Gossypium darwinii</name>
    <name type="common">Darwin's cotton</name>
    <name type="synonym">Gossypium barbadense var. darwinii</name>
    <dbReference type="NCBI Taxonomy" id="34276"/>
    <lineage>
        <taxon>Eukaryota</taxon>
        <taxon>Viridiplantae</taxon>
        <taxon>Streptophyta</taxon>
        <taxon>Embryophyta</taxon>
        <taxon>Tracheophyta</taxon>
        <taxon>Spermatophyta</taxon>
        <taxon>Magnoliopsida</taxon>
        <taxon>eudicotyledons</taxon>
        <taxon>Gunneridae</taxon>
        <taxon>Pentapetalae</taxon>
        <taxon>rosids</taxon>
        <taxon>malvids</taxon>
        <taxon>Malvales</taxon>
        <taxon>Malvaceae</taxon>
        <taxon>Malvoideae</taxon>
        <taxon>Gossypium</taxon>
    </lineage>
</organism>
<feature type="transmembrane region" description="Helical" evidence="1">
    <location>
        <begin position="76"/>
        <end position="101"/>
    </location>
</feature>
<keyword evidence="1" id="KW-0472">Membrane</keyword>
<dbReference type="EMBL" id="CM017707">
    <property type="protein sequence ID" value="TYG62600.1"/>
    <property type="molecule type" value="Genomic_DNA"/>
</dbReference>
<proteinExistence type="predicted"/>
<evidence type="ECO:0000313" key="2">
    <source>
        <dbReference type="EMBL" id="TYG62600.1"/>
    </source>
</evidence>
<evidence type="ECO:0000313" key="3">
    <source>
        <dbReference type="Proteomes" id="UP000323506"/>
    </source>
</evidence>
<keyword evidence="1" id="KW-1133">Transmembrane helix</keyword>
<dbReference type="AlphaFoldDB" id="A0A5D2C1Y4"/>
<dbReference type="Proteomes" id="UP000323506">
    <property type="component" value="Chromosome D07"/>
</dbReference>
<accession>A0A5D2C1Y4</accession>